<dbReference type="RefSeq" id="WP_230067383.1">
    <property type="nucleotide sequence ID" value="NZ_BAABLL010000003.1"/>
</dbReference>
<dbReference type="InterPro" id="IPR036779">
    <property type="entry name" value="LysM_dom_sf"/>
</dbReference>
<organism evidence="4 5">
    <name type="scientific">Arthrobacter cryoconiti</name>
    <dbReference type="NCBI Taxonomy" id="748907"/>
    <lineage>
        <taxon>Bacteria</taxon>
        <taxon>Bacillati</taxon>
        <taxon>Actinomycetota</taxon>
        <taxon>Actinomycetes</taxon>
        <taxon>Micrococcales</taxon>
        <taxon>Micrococcaceae</taxon>
        <taxon>Arthrobacter</taxon>
    </lineage>
</organism>
<feature type="region of interest" description="Disordered" evidence="1">
    <location>
        <begin position="169"/>
        <end position="241"/>
    </location>
</feature>
<feature type="compositionally biased region" description="Gly residues" evidence="1">
    <location>
        <begin position="216"/>
        <end position="231"/>
    </location>
</feature>
<feature type="domain" description="LysM" evidence="3">
    <location>
        <begin position="244"/>
        <end position="301"/>
    </location>
</feature>
<keyword evidence="2" id="KW-1133">Transmembrane helix</keyword>
<feature type="transmembrane region" description="Helical" evidence="2">
    <location>
        <begin position="100"/>
        <end position="121"/>
    </location>
</feature>
<evidence type="ECO:0000256" key="1">
    <source>
        <dbReference type="SAM" id="MobiDB-lite"/>
    </source>
</evidence>
<dbReference type="Gene3D" id="3.10.350.10">
    <property type="entry name" value="LysM domain"/>
    <property type="match status" value="1"/>
</dbReference>
<evidence type="ECO:0000313" key="5">
    <source>
        <dbReference type="Proteomes" id="UP001595773"/>
    </source>
</evidence>
<sequence>MKKQIGADVAMTATILCLGASMLFAGRSLLRLRLSGANANNPFSLEELIGALAAGLGIAVALWWLLALACAVISGVAQVRGRTRLASTTAPWSPAFMRRLVAAVLGLNLLVAPLAVASPTFSGPIDPQWHPTVATAPDFVSLTADIGNLPPQDLTAGVAPDINVPAPDINPLWTPQAPTVDPGFLVRPETRPSPAAAPTPLTQSLPPHNQGQASRPGGGKIGGPGSAGSEGIGSANDGSSDGEEAIVVKRGDTLWSIAAAALGPFATDVEVAQAWPQWYRTNRFVIGADPNVILPGQVLHAPFG</sequence>
<evidence type="ECO:0000256" key="2">
    <source>
        <dbReference type="SAM" id="Phobius"/>
    </source>
</evidence>
<proteinExistence type="predicted"/>
<dbReference type="PROSITE" id="PS51782">
    <property type="entry name" value="LYSM"/>
    <property type="match status" value="1"/>
</dbReference>
<comment type="caution">
    <text evidence="4">The sequence shown here is derived from an EMBL/GenBank/DDBJ whole genome shotgun (WGS) entry which is preliminary data.</text>
</comment>
<keyword evidence="2" id="KW-0472">Membrane</keyword>
<dbReference type="Pfam" id="PF01476">
    <property type="entry name" value="LysM"/>
    <property type="match status" value="1"/>
</dbReference>
<keyword evidence="2" id="KW-0812">Transmembrane</keyword>
<gene>
    <name evidence="4" type="ORF">ACFOW9_07025</name>
</gene>
<keyword evidence="5" id="KW-1185">Reference proteome</keyword>
<dbReference type="Proteomes" id="UP001595773">
    <property type="component" value="Unassembled WGS sequence"/>
</dbReference>
<evidence type="ECO:0000259" key="3">
    <source>
        <dbReference type="PROSITE" id="PS51782"/>
    </source>
</evidence>
<feature type="transmembrane region" description="Helical" evidence="2">
    <location>
        <begin position="49"/>
        <end position="79"/>
    </location>
</feature>
<dbReference type="CDD" id="cd00118">
    <property type="entry name" value="LysM"/>
    <property type="match status" value="1"/>
</dbReference>
<dbReference type="EMBL" id="JBHSCQ010000006">
    <property type="protein sequence ID" value="MFC4265350.1"/>
    <property type="molecule type" value="Genomic_DNA"/>
</dbReference>
<evidence type="ECO:0000313" key="4">
    <source>
        <dbReference type="EMBL" id="MFC4265350.1"/>
    </source>
</evidence>
<reference evidence="5" key="1">
    <citation type="journal article" date="2019" name="Int. J. Syst. Evol. Microbiol.">
        <title>The Global Catalogue of Microorganisms (GCM) 10K type strain sequencing project: providing services to taxonomists for standard genome sequencing and annotation.</title>
        <authorList>
            <consortium name="The Broad Institute Genomics Platform"/>
            <consortium name="The Broad Institute Genome Sequencing Center for Infectious Disease"/>
            <person name="Wu L."/>
            <person name="Ma J."/>
        </authorList>
    </citation>
    <scope>NUCLEOTIDE SEQUENCE [LARGE SCALE GENOMIC DNA]</scope>
    <source>
        <strain evidence="5">CGMCC 1.10698</strain>
    </source>
</reference>
<name>A0ABV8QYN5_9MICC</name>
<dbReference type="InterPro" id="IPR018392">
    <property type="entry name" value="LysM"/>
</dbReference>
<protein>
    <submittedName>
        <fullName evidence="4">LysM peptidoglycan-binding domain-containing protein</fullName>
    </submittedName>
</protein>
<feature type="compositionally biased region" description="Polar residues" evidence="1">
    <location>
        <begin position="200"/>
        <end position="213"/>
    </location>
</feature>
<accession>A0ABV8QYN5</accession>